<dbReference type="InterPro" id="IPR000253">
    <property type="entry name" value="FHA_dom"/>
</dbReference>
<evidence type="ECO:0000256" key="1">
    <source>
        <dbReference type="SAM" id="Coils"/>
    </source>
</evidence>
<dbReference type="CDD" id="cd00060">
    <property type="entry name" value="FHA"/>
    <property type="match status" value="1"/>
</dbReference>
<comment type="caution">
    <text evidence="4">The sequence shown here is derived from an EMBL/GenBank/DDBJ whole genome shotgun (WGS) entry which is preliminary data.</text>
</comment>
<reference evidence="4 5" key="1">
    <citation type="submission" date="2024-02" db="EMBL/GenBank/DDBJ databases">
        <authorList>
            <person name="Chen Y."/>
            <person name="Shah S."/>
            <person name="Dougan E. K."/>
            <person name="Thang M."/>
            <person name="Chan C."/>
        </authorList>
    </citation>
    <scope>NUCLEOTIDE SEQUENCE [LARGE SCALE GENOMIC DNA]</scope>
</reference>
<dbReference type="Pfam" id="PF00498">
    <property type="entry name" value="FHA"/>
    <property type="match status" value="1"/>
</dbReference>
<evidence type="ECO:0000259" key="3">
    <source>
        <dbReference type="PROSITE" id="PS50006"/>
    </source>
</evidence>
<dbReference type="SUPFAM" id="SSF49879">
    <property type="entry name" value="SMAD/FHA domain"/>
    <property type="match status" value="1"/>
</dbReference>
<keyword evidence="5" id="KW-1185">Reference proteome</keyword>
<evidence type="ECO:0000313" key="5">
    <source>
        <dbReference type="Proteomes" id="UP001642484"/>
    </source>
</evidence>
<feature type="compositionally biased region" description="Pro residues" evidence="2">
    <location>
        <begin position="389"/>
        <end position="403"/>
    </location>
</feature>
<feature type="domain" description="FHA" evidence="3">
    <location>
        <begin position="429"/>
        <end position="480"/>
    </location>
</feature>
<organism evidence="4 5">
    <name type="scientific">Durusdinium trenchii</name>
    <dbReference type="NCBI Taxonomy" id="1381693"/>
    <lineage>
        <taxon>Eukaryota</taxon>
        <taxon>Sar</taxon>
        <taxon>Alveolata</taxon>
        <taxon>Dinophyceae</taxon>
        <taxon>Suessiales</taxon>
        <taxon>Symbiodiniaceae</taxon>
        <taxon>Durusdinium</taxon>
    </lineage>
</organism>
<keyword evidence="1" id="KW-0175">Coiled coil</keyword>
<dbReference type="Proteomes" id="UP001642484">
    <property type="component" value="Unassembled WGS sequence"/>
</dbReference>
<name>A0ABP0QYG2_9DINO</name>
<evidence type="ECO:0000313" key="4">
    <source>
        <dbReference type="EMBL" id="CAK9092440.1"/>
    </source>
</evidence>
<dbReference type="PROSITE" id="PS50006">
    <property type="entry name" value="FHA_DOMAIN"/>
    <property type="match status" value="1"/>
</dbReference>
<protein>
    <recommendedName>
        <fullName evidence="3">FHA domain-containing protein</fullName>
    </recommendedName>
</protein>
<proteinExistence type="predicted"/>
<feature type="region of interest" description="Disordered" evidence="2">
    <location>
        <begin position="1"/>
        <end position="23"/>
    </location>
</feature>
<evidence type="ECO:0000256" key="2">
    <source>
        <dbReference type="SAM" id="MobiDB-lite"/>
    </source>
</evidence>
<feature type="region of interest" description="Disordered" evidence="2">
    <location>
        <begin position="37"/>
        <end position="74"/>
    </location>
</feature>
<accession>A0ABP0QYG2</accession>
<dbReference type="InterPro" id="IPR008984">
    <property type="entry name" value="SMAD_FHA_dom_sf"/>
</dbReference>
<dbReference type="Gene3D" id="1.10.287.1490">
    <property type="match status" value="1"/>
</dbReference>
<dbReference type="Gene3D" id="2.60.200.20">
    <property type="match status" value="1"/>
</dbReference>
<gene>
    <name evidence="4" type="ORF">CCMP2556_LOCUS44261</name>
</gene>
<dbReference type="EMBL" id="CAXAMN010025073">
    <property type="protein sequence ID" value="CAK9092440.1"/>
    <property type="molecule type" value="Genomic_DNA"/>
</dbReference>
<feature type="coiled-coil region" evidence="1">
    <location>
        <begin position="187"/>
        <end position="326"/>
    </location>
</feature>
<sequence>MHRDDSLSEMMAGERGRGLADLKGWDPLDRRIEVEKKEKYGQALRDQMAMNSARGAPGETSSSPLPPSRGSSCTRAAGEAIASPHSGLMHGPLVTDSSAASKVAQVQELMRQRLQAVQDEQQRQWHEIQLALNGQLHAAKEAAEEAVRREFGEVMQGQAAEMQNLRKALSDMMQSQRATEEHAGRQVDALAGELADARAAIQRFEAETGGWQSQIRSLNHAVEELARAKQEQAAHQDAAHRELAEARSAMQRLQLQSDDFQSRLQSQAQEMERLRAEKQECAREHEACARDRALLSQRLQDVEGILNELRGQLREHGLEIDRLKVAHQECASARLEMQRQMQKLHDDHGRLGCQISEVQSAVSRLRQEVPQLAEAAAHRLMEGLQRRPATPPSAPPPPPPDPMPDVSENAYAVLRGSEGELFELPGLENVIGRSTACDTCIPGSQAISNRHMCISFASDGTASIRDIGSRNGTFLNDHRVAGTALVMKSGDKVQLGVDGPSYVFTWGRGPLARLTMLGGRESCSEPVVPEDQGNLEKADGDPEVWPAVLKVLEKYGKRQLQALFKAGGRKGTFKADGPAVLQQVLQHMGRRRIWMHIEEVLRKMLSGKAAAALSEAAEHGALLELRGSAVKQSCGQAAANCLAAAALRAPFAFRDWLTRHLEMLLGKVTASWPTQPQNIDQLELVLRLALNLGVTLPKREAQTLLPLVTETLDLHARANASVEQSRWRGAKDRSTLLRTRLADLMAALLWSSGCALTSRCLVRFAEREHCLSDPLLVQLLAAVLRQLSKARVEMLPALHTALAALLNTHGWARLGQRISLPVWCSLLCPEMQCSLASPGIVELLPALDRHQCTPELLAQYPSCLLNLHVSSSCSCDLCERTEPGILYN</sequence>
<feature type="region of interest" description="Disordered" evidence="2">
    <location>
        <begin position="385"/>
        <end position="407"/>
    </location>
</feature>
<dbReference type="SMART" id="SM00240">
    <property type="entry name" value="FHA"/>
    <property type="match status" value="1"/>
</dbReference>